<dbReference type="GO" id="GO:0004029">
    <property type="term" value="F:aldehyde dehydrogenase (NAD+) activity"/>
    <property type="evidence" value="ECO:0007669"/>
    <property type="project" value="TreeGrafter"/>
</dbReference>
<dbReference type="InterPro" id="IPR051783">
    <property type="entry name" value="NAD(P)-dependent_oxidoreduct"/>
</dbReference>
<reference evidence="3 4" key="1">
    <citation type="submission" date="2019-06" db="EMBL/GenBank/DDBJ databases">
        <title>Sequencing the genomes of 1000 actinobacteria strains.</title>
        <authorList>
            <person name="Klenk H.-P."/>
        </authorList>
    </citation>
    <scope>NUCLEOTIDE SEQUENCE [LARGE SCALE GENOMIC DNA]</scope>
    <source>
        <strain evidence="3 4">DSM 18082</strain>
    </source>
</reference>
<dbReference type="InterPro" id="IPR036291">
    <property type="entry name" value="NAD(P)-bd_dom_sf"/>
</dbReference>
<dbReference type="GO" id="GO:0005737">
    <property type="term" value="C:cytoplasm"/>
    <property type="evidence" value="ECO:0007669"/>
    <property type="project" value="TreeGrafter"/>
</dbReference>
<proteinExistence type="predicted"/>
<sequence length="371" mass="38642">MSSPRGRVRSRRKALTVAVAGAASPVGEQVVRAFTAPPPDGQAPTFGKVVALDAERGAADAHWRLVDLVSPALAKALRGVDAVVHVAASTDLASDLTVSPRTRRERAVLQVQTLVTAAAAAGVAHLVVVTSAMSYGASPSNPVPLEEDAPLSAQPDEGLVGDLLAVEHVLETARTVHPGLTVTVVRPAALVGPGIDTVLTRHFEAPRLLTVKSGRPAWQFCHVEDLARALTVVVEQRLAPVVTVGCVGTLTQEEVEQVSGMRRVELSDAVALGTAERLHRVGVLPTPASDLAYAIYPWAVSSATLTAAGWEPTRDNAACLAELVHSIRGHHAVAARRIDRKDAALGAASAAVALVGTAAIMRRRRRKGGGA</sequence>
<dbReference type="Gene3D" id="3.40.50.720">
    <property type="entry name" value="NAD(P)-binding Rossmann-like Domain"/>
    <property type="match status" value="1"/>
</dbReference>
<dbReference type="EMBL" id="VFOQ01000001">
    <property type="protein sequence ID" value="TQL61431.1"/>
    <property type="molecule type" value="Genomic_DNA"/>
</dbReference>
<keyword evidence="1" id="KW-0812">Transmembrane</keyword>
<dbReference type="PANTHER" id="PTHR48079:SF6">
    <property type="entry name" value="NAD(P)-BINDING DOMAIN-CONTAINING PROTEIN-RELATED"/>
    <property type="match status" value="1"/>
</dbReference>
<name>A0A542ZM70_9MICO</name>
<keyword evidence="1" id="KW-1133">Transmembrane helix</keyword>
<feature type="domain" description="NAD-dependent epimerase/dehydratase" evidence="2">
    <location>
        <begin position="18"/>
        <end position="236"/>
    </location>
</feature>
<dbReference type="SUPFAM" id="SSF51735">
    <property type="entry name" value="NAD(P)-binding Rossmann-fold domains"/>
    <property type="match status" value="1"/>
</dbReference>
<feature type="transmembrane region" description="Helical" evidence="1">
    <location>
        <begin position="343"/>
        <end position="361"/>
    </location>
</feature>
<evidence type="ECO:0000313" key="3">
    <source>
        <dbReference type="EMBL" id="TQL61431.1"/>
    </source>
</evidence>
<dbReference type="Pfam" id="PF01370">
    <property type="entry name" value="Epimerase"/>
    <property type="match status" value="1"/>
</dbReference>
<dbReference type="Proteomes" id="UP000319514">
    <property type="component" value="Unassembled WGS sequence"/>
</dbReference>
<keyword evidence="1" id="KW-0472">Membrane</keyword>
<keyword evidence="4" id="KW-1185">Reference proteome</keyword>
<dbReference type="InterPro" id="IPR001509">
    <property type="entry name" value="Epimerase_deHydtase"/>
</dbReference>
<dbReference type="AlphaFoldDB" id="A0A542ZM70"/>
<dbReference type="OrthoDB" id="9795501at2"/>
<gene>
    <name evidence="3" type="ORF">FB474_2842</name>
</gene>
<accession>A0A542ZM70</accession>
<protein>
    <submittedName>
        <fullName evidence="3">Nucleoside-diphosphate-sugar epimerase</fullName>
    </submittedName>
</protein>
<evidence type="ECO:0000259" key="2">
    <source>
        <dbReference type="Pfam" id="PF01370"/>
    </source>
</evidence>
<comment type="caution">
    <text evidence="3">The sequence shown here is derived from an EMBL/GenBank/DDBJ whole genome shotgun (WGS) entry which is preliminary data.</text>
</comment>
<dbReference type="PANTHER" id="PTHR48079">
    <property type="entry name" value="PROTEIN YEEZ"/>
    <property type="match status" value="1"/>
</dbReference>
<organism evidence="3 4">
    <name type="scientific">Oryzihumus leptocrescens</name>
    <dbReference type="NCBI Taxonomy" id="297536"/>
    <lineage>
        <taxon>Bacteria</taxon>
        <taxon>Bacillati</taxon>
        <taxon>Actinomycetota</taxon>
        <taxon>Actinomycetes</taxon>
        <taxon>Micrococcales</taxon>
        <taxon>Intrasporangiaceae</taxon>
        <taxon>Oryzihumus</taxon>
    </lineage>
</organism>
<evidence type="ECO:0000256" key="1">
    <source>
        <dbReference type="SAM" id="Phobius"/>
    </source>
</evidence>
<evidence type="ECO:0000313" key="4">
    <source>
        <dbReference type="Proteomes" id="UP000319514"/>
    </source>
</evidence>